<name>A0A974BP23_XENLA</name>
<gene>
    <name evidence="2" type="ORF">XELAEV_18001970mg</name>
</gene>
<keyword evidence="1" id="KW-1133">Transmembrane helix</keyword>
<keyword evidence="1" id="KW-0812">Transmembrane</keyword>
<sequence length="84" mass="10124">MNKYKVIHCTVYFLSRSTKKKQLSFDIPFNSYKLTYFYIYVHFYSLVLIINIPLFLTVLQSVLLYSDRELLLLFIHENSIYGKN</sequence>
<organism evidence="2">
    <name type="scientific">Xenopus laevis</name>
    <name type="common">African clawed frog</name>
    <dbReference type="NCBI Taxonomy" id="8355"/>
    <lineage>
        <taxon>Eukaryota</taxon>
        <taxon>Metazoa</taxon>
        <taxon>Chordata</taxon>
        <taxon>Craniata</taxon>
        <taxon>Vertebrata</taxon>
        <taxon>Euteleostomi</taxon>
        <taxon>Amphibia</taxon>
        <taxon>Batrachia</taxon>
        <taxon>Anura</taxon>
        <taxon>Pipoidea</taxon>
        <taxon>Pipidae</taxon>
        <taxon>Xenopodinae</taxon>
        <taxon>Xenopus</taxon>
        <taxon>Xenopus</taxon>
    </lineage>
</organism>
<dbReference type="AlphaFoldDB" id="A0A974BP23"/>
<protein>
    <submittedName>
        <fullName evidence="2">Uncharacterized protein</fullName>
    </submittedName>
</protein>
<accession>A0A974BP23</accession>
<feature type="transmembrane region" description="Helical" evidence="1">
    <location>
        <begin position="37"/>
        <end position="65"/>
    </location>
</feature>
<reference evidence="2" key="1">
    <citation type="submission" date="2016-05" db="EMBL/GenBank/DDBJ databases">
        <title>WGS assembly of Xenopus laevis.</title>
        <authorList>
            <person name="Session A."/>
            <person name="Uno Y."/>
            <person name="Kwon T."/>
            <person name="Chapman J."/>
            <person name="Toyoda A."/>
            <person name="Takahashi S."/>
            <person name="Fukui A."/>
            <person name="Hikosaka A."/>
            <person name="Putnam N."/>
            <person name="Stites J."/>
            <person name="Van Heeringen S."/>
            <person name="Quigley I."/>
            <person name="Heinz S."/>
            <person name="Hellsten U."/>
            <person name="Lyons J."/>
            <person name="Suzuki A."/>
            <person name="Kondo M."/>
            <person name="Ogino H."/>
            <person name="Ochi H."/>
            <person name="Bogdanovic O."/>
            <person name="Lister R."/>
            <person name="Georgiou G."/>
            <person name="Paranjpe S."/>
            <person name="Van Kruijsbergen I."/>
            <person name="Mozaffari S."/>
            <person name="Shu S."/>
            <person name="Schmutz J."/>
            <person name="Jenkins J."/>
            <person name="Grimwood J."/>
            <person name="Carlson J."/>
            <person name="Mitros T."/>
            <person name="Simakov O."/>
            <person name="Heald R."/>
            <person name="Miller K."/>
            <person name="Haudenschild C."/>
            <person name="Kuroki Y."/>
            <person name="Tanaka T."/>
            <person name="Michiue T."/>
            <person name="Watanabe M."/>
            <person name="Kinoshita T."/>
            <person name="Ohta Y."/>
            <person name="Mawaribuchi S."/>
            <person name="Suzuki Y."/>
            <person name="Haramoto Y."/>
            <person name="Yamamoto T."/>
            <person name="Takagi C."/>
            <person name="Kitzman J."/>
            <person name="Shendure J."/>
            <person name="Nakayama T."/>
            <person name="Izutsu Y."/>
            <person name="Robert J."/>
            <person name="Dichmann D."/>
            <person name="Flajnik M."/>
            <person name="Houston D."/>
            <person name="Marcotte E."/>
            <person name="Wallingford J."/>
            <person name="Ito Y."/>
            <person name="Asashima M."/>
            <person name="Ueno N."/>
            <person name="Matsuda Y."/>
            <person name="Jan Veenstra G."/>
            <person name="Fujiyama A."/>
            <person name="Harland R."/>
            <person name="Taira M."/>
            <person name="Rokhsar D.S."/>
        </authorList>
    </citation>
    <scope>NUCLEOTIDE SEQUENCE</scope>
    <source>
        <strain evidence="2">J</strain>
        <tissue evidence="2">Blood</tissue>
    </source>
</reference>
<keyword evidence="1" id="KW-0472">Membrane</keyword>
<evidence type="ECO:0000256" key="1">
    <source>
        <dbReference type="SAM" id="Phobius"/>
    </source>
</evidence>
<dbReference type="EMBL" id="KV489156">
    <property type="protein sequence ID" value="OCT55462.1"/>
    <property type="molecule type" value="Genomic_DNA"/>
</dbReference>
<evidence type="ECO:0000313" key="2">
    <source>
        <dbReference type="EMBL" id="OCT55462.1"/>
    </source>
</evidence>
<proteinExistence type="predicted"/>
<dbReference type="Proteomes" id="UP000694892">
    <property type="component" value="Unassembled WGS sequence"/>
</dbReference>